<evidence type="ECO:0000256" key="3">
    <source>
        <dbReference type="ARBA" id="ARBA00022679"/>
    </source>
</evidence>
<evidence type="ECO:0000256" key="9">
    <source>
        <dbReference type="SAM" id="MobiDB-lite"/>
    </source>
</evidence>
<comment type="caution">
    <text evidence="11">The sequence shown here is derived from an EMBL/GenBank/DDBJ whole genome shotgun (WGS) entry which is preliminary data.</text>
</comment>
<feature type="compositionally biased region" description="Polar residues" evidence="9">
    <location>
        <begin position="7"/>
        <end position="18"/>
    </location>
</feature>
<feature type="region of interest" description="Disordered" evidence="9">
    <location>
        <begin position="1"/>
        <end position="27"/>
    </location>
</feature>
<keyword evidence="7" id="KW-0862">Zinc</keyword>
<evidence type="ECO:0000259" key="10">
    <source>
        <dbReference type="PROSITE" id="PS50089"/>
    </source>
</evidence>
<feature type="region of interest" description="Disordered" evidence="9">
    <location>
        <begin position="115"/>
        <end position="242"/>
    </location>
</feature>
<organism evidence="11 12">
    <name type="scientific">Lactuca sativa</name>
    <name type="common">Garden lettuce</name>
    <dbReference type="NCBI Taxonomy" id="4236"/>
    <lineage>
        <taxon>Eukaryota</taxon>
        <taxon>Viridiplantae</taxon>
        <taxon>Streptophyta</taxon>
        <taxon>Embryophyta</taxon>
        <taxon>Tracheophyta</taxon>
        <taxon>Spermatophyta</taxon>
        <taxon>Magnoliopsida</taxon>
        <taxon>eudicotyledons</taxon>
        <taxon>Gunneridae</taxon>
        <taxon>Pentapetalae</taxon>
        <taxon>asterids</taxon>
        <taxon>campanulids</taxon>
        <taxon>Asterales</taxon>
        <taxon>Asteraceae</taxon>
        <taxon>Cichorioideae</taxon>
        <taxon>Cichorieae</taxon>
        <taxon>Lactucinae</taxon>
        <taxon>Lactuca</taxon>
    </lineage>
</organism>
<dbReference type="GO" id="GO:0061630">
    <property type="term" value="F:ubiquitin protein ligase activity"/>
    <property type="evidence" value="ECO:0000318"/>
    <property type="project" value="GO_Central"/>
</dbReference>
<proteinExistence type="predicted"/>
<dbReference type="AlphaFoldDB" id="A0A9R1WGJ5"/>
<evidence type="ECO:0000256" key="5">
    <source>
        <dbReference type="ARBA" id="ARBA00022771"/>
    </source>
</evidence>
<accession>A0A9R1WGJ5</accession>
<evidence type="ECO:0000256" key="8">
    <source>
        <dbReference type="PROSITE-ProRule" id="PRU00175"/>
    </source>
</evidence>
<reference evidence="11 12" key="1">
    <citation type="journal article" date="2017" name="Nat. Commun.">
        <title>Genome assembly with in vitro proximity ligation data and whole-genome triplication in lettuce.</title>
        <authorList>
            <person name="Reyes-Chin-Wo S."/>
            <person name="Wang Z."/>
            <person name="Yang X."/>
            <person name="Kozik A."/>
            <person name="Arikit S."/>
            <person name="Song C."/>
            <person name="Xia L."/>
            <person name="Froenicke L."/>
            <person name="Lavelle D.O."/>
            <person name="Truco M.J."/>
            <person name="Xia R."/>
            <person name="Zhu S."/>
            <person name="Xu C."/>
            <person name="Xu H."/>
            <person name="Xu X."/>
            <person name="Cox K."/>
            <person name="Korf I."/>
            <person name="Meyers B.C."/>
            <person name="Michelmore R.W."/>
        </authorList>
    </citation>
    <scope>NUCLEOTIDE SEQUENCE [LARGE SCALE GENOMIC DNA]</scope>
    <source>
        <strain evidence="12">cv. Salinas</strain>
        <tissue evidence="11">Seedlings</tissue>
    </source>
</reference>
<feature type="region of interest" description="Disordered" evidence="9">
    <location>
        <begin position="290"/>
        <end position="337"/>
    </location>
</feature>
<evidence type="ECO:0000313" key="11">
    <source>
        <dbReference type="EMBL" id="KAJ0223423.1"/>
    </source>
</evidence>
<evidence type="ECO:0000256" key="2">
    <source>
        <dbReference type="ARBA" id="ARBA00012483"/>
    </source>
</evidence>
<dbReference type="Pfam" id="PF13639">
    <property type="entry name" value="zf-RING_2"/>
    <property type="match status" value="1"/>
</dbReference>
<dbReference type="GO" id="GO:0008270">
    <property type="term" value="F:zinc ion binding"/>
    <property type="evidence" value="ECO:0007669"/>
    <property type="project" value="UniProtKB-KW"/>
</dbReference>
<dbReference type="PANTHER" id="PTHR22937">
    <property type="entry name" value="E3 UBIQUITIN-PROTEIN LIGASE RNF165"/>
    <property type="match status" value="1"/>
</dbReference>
<dbReference type="PROSITE" id="PS50089">
    <property type="entry name" value="ZF_RING_2"/>
    <property type="match status" value="1"/>
</dbReference>
<keyword evidence="4" id="KW-0479">Metal-binding</keyword>
<feature type="compositionally biased region" description="Pro residues" evidence="9">
    <location>
        <begin position="216"/>
        <end position="227"/>
    </location>
</feature>
<dbReference type="OrthoDB" id="8062037at2759"/>
<evidence type="ECO:0000256" key="7">
    <source>
        <dbReference type="ARBA" id="ARBA00022833"/>
    </source>
</evidence>
<evidence type="ECO:0000256" key="1">
    <source>
        <dbReference type="ARBA" id="ARBA00000900"/>
    </source>
</evidence>
<dbReference type="SMART" id="SM00184">
    <property type="entry name" value="RING"/>
    <property type="match status" value="1"/>
</dbReference>
<dbReference type="InterPro" id="IPR013083">
    <property type="entry name" value="Znf_RING/FYVE/PHD"/>
</dbReference>
<feature type="compositionally biased region" description="Low complexity" evidence="9">
    <location>
        <begin position="294"/>
        <end position="308"/>
    </location>
</feature>
<dbReference type="Gene3D" id="3.30.40.10">
    <property type="entry name" value="Zinc/RING finger domain, C3HC4 (zinc finger)"/>
    <property type="match status" value="1"/>
</dbReference>
<dbReference type="Proteomes" id="UP000235145">
    <property type="component" value="Unassembled WGS sequence"/>
</dbReference>
<name>A0A9R1WGJ5_LACSA</name>
<comment type="catalytic activity">
    <reaction evidence="1">
        <text>S-ubiquitinyl-[E2 ubiquitin-conjugating enzyme]-L-cysteine + [acceptor protein]-L-lysine = [E2 ubiquitin-conjugating enzyme]-L-cysteine + N(6)-ubiquitinyl-[acceptor protein]-L-lysine.</text>
        <dbReference type="EC" id="2.3.2.27"/>
    </reaction>
</comment>
<evidence type="ECO:0000256" key="6">
    <source>
        <dbReference type="ARBA" id="ARBA00022786"/>
    </source>
</evidence>
<evidence type="ECO:0000313" key="12">
    <source>
        <dbReference type="Proteomes" id="UP000235145"/>
    </source>
</evidence>
<evidence type="ECO:0000256" key="4">
    <source>
        <dbReference type="ARBA" id="ARBA00022723"/>
    </source>
</evidence>
<keyword evidence="6" id="KW-0833">Ubl conjugation pathway</keyword>
<sequence>MRHRHLSNSFTRFGGDQQDNNHTHTPVEHSYFPTAGRSENGPFVGQNLMNHMSRGHRNLEGGSSRANEYPPPPPPSSNISMEVQPPFVPPFPHPSITGGHPAHYTNYNHLPNAHDMESGLLNHHHHHPTPNGVGGGPLKRKRSGSLNSLYTVGSSSSSSASQMPLEKPTLDPYRGNLTIDGQDSSRNVRRRYRHDDMESESSRSHVPNHFYQSAPVPHPPPPPPPPNYSSAAPHVPHYPAPSHIRDMRHEMNQFHVGGSSGDPAFSSSSRQNLHVHANNHSRRIHSSYGSASRYSHYGHGGTSSSTSGNGLRTPPDNFSPRNSRHWSPNGWRGNYSHRSGRPRIAVERFHSVVDVTESHDRIGHETLMMVDRGGSLYGNSRNFSDQYRDLRLDIDNMSYEELLNLEERIGSVNTGLSEDSMSKCLREKVYYSSSDQNQNQNQNHEEVSCPICLEEYKNGDAIGMMERCGHGYHVDCIKKWLLMKKLCPICKTECSNQ</sequence>
<dbReference type="EC" id="2.3.2.27" evidence="2"/>
<dbReference type="PANTHER" id="PTHR22937:SF149">
    <property type="entry name" value="RING-TYPE E3 UBIQUITIN TRANSFERASE"/>
    <property type="match status" value="1"/>
</dbReference>
<dbReference type="CDD" id="cd16469">
    <property type="entry name" value="RING-H2_RNF24-like"/>
    <property type="match status" value="1"/>
</dbReference>
<keyword evidence="12" id="KW-1185">Reference proteome</keyword>
<dbReference type="EMBL" id="NBSK02000002">
    <property type="protein sequence ID" value="KAJ0223423.1"/>
    <property type="molecule type" value="Genomic_DNA"/>
</dbReference>
<feature type="compositionally biased region" description="Polar residues" evidence="9">
    <location>
        <begin position="144"/>
        <end position="153"/>
    </location>
</feature>
<keyword evidence="3" id="KW-0808">Transferase</keyword>
<protein>
    <recommendedName>
        <fullName evidence="2">RING-type E3 ubiquitin transferase</fullName>
        <ecNumber evidence="2">2.3.2.27</ecNumber>
    </recommendedName>
</protein>
<gene>
    <name evidence="11" type="ORF">LSAT_V11C200092310</name>
</gene>
<feature type="compositionally biased region" description="Basic and acidic residues" evidence="9">
    <location>
        <begin position="193"/>
        <end position="203"/>
    </location>
</feature>
<keyword evidence="5 8" id="KW-0863">Zinc-finger</keyword>
<feature type="region of interest" description="Disordered" evidence="9">
    <location>
        <begin position="53"/>
        <end position="86"/>
    </location>
</feature>
<dbReference type="InterPro" id="IPR045191">
    <property type="entry name" value="MBR1/2-like"/>
</dbReference>
<dbReference type="SUPFAM" id="SSF57850">
    <property type="entry name" value="RING/U-box"/>
    <property type="match status" value="1"/>
</dbReference>
<feature type="domain" description="RING-type" evidence="10">
    <location>
        <begin position="449"/>
        <end position="491"/>
    </location>
</feature>
<dbReference type="InterPro" id="IPR001841">
    <property type="entry name" value="Znf_RING"/>
</dbReference>